<evidence type="ECO:0000313" key="3">
    <source>
        <dbReference type="Proteomes" id="UP000015423"/>
    </source>
</evidence>
<dbReference type="PATRIC" id="fig|1214242.5.peg.4855"/>
<feature type="signal peptide" evidence="1">
    <location>
        <begin position="1"/>
        <end position="30"/>
    </location>
</feature>
<dbReference type="Proteomes" id="UP000015423">
    <property type="component" value="Chromosome"/>
</dbReference>
<dbReference type="KEGG" id="sci:B446_23710"/>
<feature type="chain" id="PRO_5038762049" evidence="1">
    <location>
        <begin position="31"/>
        <end position="73"/>
    </location>
</feature>
<keyword evidence="3" id="KW-1185">Reference proteome</keyword>
<reference evidence="3" key="1">
    <citation type="submission" date="2012-10" db="EMBL/GenBank/DDBJ databases">
        <title>The complete genome sequence of Streptomyces collinus Tu 365.</title>
        <authorList>
            <person name="Ruckert C."/>
            <person name="Szczepanowski R."/>
            <person name="Goesmann A."/>
            <person name="Pross E.K."/>
            <person name="Musiol E.M."/>
            <person name="Blin K."/>
            <person name="Wohlleben W."/>
            <person name="Puhler A."/>
            <person name="Weber T."/>
            <person name="Kalinowski J."/>
        </authorList>
    </citation>
    <scope>NUCLEOTIDE SEQUENCE [LARGE SCALE GENOMIC DNA]</scope>
    <source>
        <strain evidence="3">DSM 40733 / Tue 365</strain>
    </source>
</reference>
<dbReference type="EMBL" id="CP006259">
    <property type="protein sequence ID" value="AGS71554.1"/>
    <property type="molecule type" value="Genomic_DNA"/>
</dbReference>
<evidence type="ECO:0000256" key="1">
    <source>
        <dbReference type="SAM" id="SignalP"/>
    </source>
</evidence>
<proteinExistence type="predicted"/>
<dbReference type="AlphaFoldDB" id="S5V8T4"/>
<organism evidence="2 3">
    <name type="scientific">Streptomyces collinus (strain DSM 40733 / Tue 365)</name>
    <dbReference type="NCBI Taxonomy" id="1214242"/>
    <lineage>
        <taxon>Bacteria</taxon>
        <taxon>Bacillati</taxon>
        <taxon>Actinomycetota</taxon>
        <taxon>Actinomycetes</taxon>
        <taxon>Kitasatosporales</taxon>
        <taxon>Streptomycetaceae</taxon>
        <taxon>Streptomyces</taxon>
    </lineage>
</organism>
<dbReference type="RefSeq" id="WP_020941985.1">
    <property type="nucleotide sequence ID" value="NC_021985.1"/>
</dbReference>
<dbReference type="HOGENOM" id="CLU_2703130_0_0_11"/>
<keyword evidence="1" id="KW-0732">Signal</keyword>
<sequence>MQLVSSARRTKVQALVLAALTAGAVFTAVAGADHAEAQPRPAAVADGPVQAGAVVSGDGVTVTLGTDGVDPWS</sequence>
<dbReference type="STRING" id="1214242.B446_23710"/>
<reference evidence="2 3" key="2">
    <citation type="journal article" date="2013" name="J. Biotechnol.">
        <title>Complete genome sequence of the kirromycin producer Streptomyces collinus Tu 365 consisting of a linear chromosome and two linear plasmids.</title>
        <authorList>
            <person name="Ruckert C."/>
            <person name="Szczepanowski R."/>
            <person name="Albersmeier A."/>
            <person name="Goesmann A."/>
            <person name="Iftime D."/>
            <person name="Musiol E.M."/>
            <person name="Blin K."/>
            <person name="Wohlleben W."/>
            <person name="Puhler A."/>
            <person name="Kalinowski J."/>
            <person name="Weber T."/>
        </authorList>
    </citation>
    <scope>NUCLEOTIDE SEQUENCE [LARGE SCALE GENOMIC DNA]</scope>
    <source>
        <strain evidence="3">DSM 40733 / Tue 365</strain>
    </source>
</reference>
<name>S5V8T4_STRC3</name>
<protein>
    <submittedName>
        <fullName evidence="2">Uncharacterized protein</fullName>
    </submittedName>
</protein>
<gene>
    <name evidence="2" type="ORF">B446_23710</name>
</gene>
<evidence type="ECO:0000313" key="2">
    <source>
        <dbReference type="EMBL" id="AGS71554.1"/>
    </source>
</evidence>
<accession>S5V8T4</accession>